<sequence>MWESAVFLLPVLVLLSSALLLKLVWNSASAVLWQLGLGLWARLRTRLGLPQAHSDRPQLICKPSALARFLLRHCGALAWPMLTPWPWGDPHVQTLHSLAWPAGGAAGRVDFAREHLELRDGGIVALDWAVAAPGGSSSRAPPASACPPILIVIPNSCGRRTLHLLLLCRLALAQGFYPVVFNRRGQGGCPLVTPVLQPFGDPSDLMEAVSYIRCRHPSSSLLAVSEGSGSGLLLSYLGECGSSSYLAAAACLSPIFLGQQWFETPLPALYRLGLLLYQKLQISRYSTALGAVMDVERLLRCSSLREFEEIQFCSGGPGGKGKPPSPDWEAYWERNEPLRDVDEVAVPVLCLCSWDDPVRGDPRTSLPLDLFQTSPYFLLALTGRGGHCGLRGGRDGSACWSHSAVLEYFRVVGEFLQGEERGRDAGQLPRHRTSTLWTRRRRGTLLRRDRHSPPATAQLPEELFQWQRSYTR</sequence>
<dbReference type="FunFam" id="3.40.50.1820:FF:000597">
    <property type="entry name" value="Uncharacterized protein"/>
    <property type="match status" value="1"/>
</dbReference>
<dbReference type="EMBL" id="JAAWVO010042507">
    <property type="protein sequence ID" value="MBN3318894.1"/>
    <property type="molecule type" value="Genomic_DNA"/>
</dbReference>
<evidence type="ECO:0000256" key="1">
    <source>
        <dbReference type="ARBA" id="ARBA00010884"/>
    </source>
</evidence>
<feature type="non-terminal residue" evidence="2">
    <location>
        <position position="472"/>
    </location>
</feature>
<dbReference type="GO" id="GO:0034338">
    <property type="term" value="F:short-chain carboxylesterase activity"/>
    <property type="evidence" value="ECO:0007669"/>
    <property type="project" value="TreeGrafter"/>
</dbReference>
<dbReference type="SUPFAM" id="SSF53474">
    <property type="entry name" value="alpha/beta-Hydrolases"/>
    <property type="match status" value="1"/>
</dbReference>
<dbReference type="PANTHER" id="PTHR10794">
    <property type="entry name" value="ABHYDROLASE DOMAIN-CONTAINING PROTEIN"/>
    <property type="match status" value="1"/>
</dbReference>
<dbReference type="PANTHER" id="PTHR10794:SF96">
    <property type="entry name" value="PROTEIN ABHD15-LIKE"/>
    <property type="match status" value="1"/>
</dbReference>
<dbReference type="AlphaFoldDB" id="A0A8J7NVT5"/>
<evidence type="ECO:0000313" key="2">
    <source>
        <dbReference type="EMBL" id="MBN3318894.1"/>
    </source>
</evidence>
<reference evidence="2" key="1">
    <citation type="journal article" date="2021" name="Cell">
        <title>Tracing the genetic footprints of vertebrate landing in non-teleost ray-finned fishes.</title>
        <authorList>
            <person name="Bi X."/>
            <person name="Wang K."/>
            <person name="Yang L."/>
            <person name="Pan H."/>
            <person name="Jiang H."/>
            <person name="Wei Q."/>
            <person name="Fang M."/>
            <person name="Yu H."/>
            <person name="Zhu C."/>
            <person name="Cai Y."/>
            <person name="He Y."/>
            <person name="Gan X."/>
            <person name="Zeng H."/>
            <person name="Yu D."/>
            <person name="Zhu Y."/>
            <person name="Jiang H."/>
            <person name="Qiu Q."/>
            <person name="Yang H."/>
            <person name="Zhang Y.E."/>
            <person name="Wang W."/>
            <person name="Zhu M."/>
            <person name="He S."/>
            <person name="Zhang G."/>
        </authorList>
    </citation>
    <scope>NUCLEOTIDE SEQUENCE</scope>
    <source>
        <strain evidence="2">Allg_001</strain>
    </source>
</reference>
<dbReference type="GO" id="GO:0047372">
    <property type="term" value="F:monoacylglycerol lipase activity"/>
    <property type="evidence" value="ECO:0007669"/>
    <property type="project" value="TreeGrafter"/>
</dbReference>
<dbReference type="InterPro" id="IPR050960">
    <property type="entry name" value="AB_hydrolase_4_sf"/>
</dbReference>
<dbReference type="Gene3D" id="3.40.50.1820">
    <property type="entry name" value="alpha/beta hydrolase"/>
    <property type="match status" value="1"/>
</dbReference>
<accession>A0A8J7NVT5</accession>
<proteinExistence type="inferred from homology"/>
<dbReference type="Proteomes" id="UP000736164">
    <property type="component" value="Unassembled WGS sequence"/>
</dbReference>
<comment type="similarity">
    <text evidence="1">Belongs to the AB hydrolase superfamily. AB hydrolase 4 family.</text>
</comment>
<protein>
    <submittedName>
        <fullName evidence="2">ABH15 protein</fullName>
    </submittedName>
</protein>
<comment type="caution">
    <text evidence="2">The sequence shown here is derived from an EMBL/GenBank/DDBJ whole genome shotgun (WGS) entry which is preliminary data.</text>
</comment>
<gene>
    <name evidence="2" type="primary">Abhd15_1</name>
    <name evidence="2" type="ORF">GTO95_0003398</name>
</gene>
<dbReference type="InterPro" id="IPR029058">
    <property type="entry name" value="AB_hydrolase_fold"/>
</dbReference>
<evidence type="ECO:0000313" key="3">
    <source>
        <dbReference type="Proteomes" id="UP000736164"/>
    </source>
</evidence>
<organism evidence="2 3">
    <name type="scientific">Atractosteus spatula</name>
    <name type="common">Alligator gar</name>
    <name type="synonym">Lepisosteus spatula</name>
    <dbReference type="NCBI Taxonomy" id="7917"/>
    <lineage>
        <taxon>Eukaryota</taxon>
        <taxon>Metazoa</taxon>
        <taxon>Chordata</taxon>
        <taxon>Craniata</taxon>
        <taxon>Vertebrata</taxon>
        <taxon>Euteleostomi</taxon>
        <taxon>Actinopterygii</taxon>
        <taxon>Neopterygii</taxon>
        <taxon>Holostei</taxon>
        <taxon>Semionotiformes</taxon>
        <taxon>Lepisosteidae</taxon>
        <taxon>Atractosteus</taxon>
    </lineage>
</organism>
<feature type="non-terminal residue" evidence="2">
    <location>
        <position position="1"/>
    </location>
</feature>
<name>A0A8J7NVT5_ATRSP</name>
<keyword evidence="3" id="KW-1185">Reference proteome</keyword>